<name>A0A1B7MPM2_9AGAM</name>
<evidence type="ECO:0000313" key="3">
    <source>
        <dbReference type="Proteomes" id="UP000092154"/>
    </source>
</evidence>
<proteinExistence type="predicted"/>
<dbReference type="STRING" id="1314800.A0A1B7MPM2"/>
<dbReference type="EMBL" id="KV448603">
    <property type="protein sequence ID" value="OAX34511.1"/>
    <property type="molecule type" value="Genomic_DNA"/>
</dbReference>
<reference evidence="2 3" key="1">
    <citation type="submission" date="2016-06" db="EMBL/GenBank/DDBJ databases">
        <title>Comparative genomics of the ectomycorrhizal sister species Rhizopogon vinicolor and Rhizopogon vesiculosus (Basidiomycota: Boletales) reveals a divergence of the mating type B locus.</title>
        <authorList>
            <consortium name="DOE Joint Genome Institute"/>
            <person name="Mujic A.B."/>
            <person name="Kuo A."/>
            <person name="Tritt A."/>
            <person name="Lipzen A."/>
            <person name="Chen C."/>
            <person name="Johnson J."/>
            <person name="Sharma A."/>
            <person name="Barry K."/>
            <person name="Grigoriev I.V."/>
            <person name="Spatafora J.W."/>
        </authorList>
    </citation>
    <scope>NUCLEOTIDE SEQUENCE [LARGE SCALE GENOMIC DNA]</scope>
    <source>
        <strain evidence="2 3">AM-OR11-026</strain>
    </source>
</reference>
<dbReference type="InParanoid" id="A0A1B7MPM2"/>
<dbReference type="AlphaFoldDB" id="A0A1B7MPM2"/>
<organism evidence="2 3">
    <name type="scientific">Rhizopogon vinicolor AM-OR11-026</name>
    <dbReference type="NCBI Taxonomy" id="1314800"/>
    <lineage>
        <taxon>Eukaryota</taxon>
        <taxon>Fungi</taxon>
        <taxon>Dikarya</taxon>
        <taxon>Basidiomycota</taxon>
        <taxon>Agaricomycotina</taxon>
        <taxon>Agaricomycetes</taxon>
        <taxon>Agaricomycetidae</taxon>
        <taxon>Boletales</taxon>
        <taxon>Suillineae</taxon>
        <taxon>Rhizopogonaceae</taxon>
        <taxon>Rhizopogon</taxon>
    </lineage>
</organism>
<gene>
    <name evidence="2" type="ORF">K503DRAFT_859163</name>
</gene>
<accession>A0A1B7MPM2</accession>
<sequence length="240" mass="26837">MITWTQVLVSLSPTSSPASTVNDFTVMADGTSVGGETIHFTMFPPKLFKGRSNGLRTLLACITPLHLVLTRSFQNDPPKRVGYTQTNECSKWFLDDATDEASQAIGATEDTDEGTAAQYFSYHLVGKSDLIKVYSHNLRPRLCIAERVRHYVNLMQAIDLKAPAMVNQPGALNLTSMIDLRWGLRASSGFIFLYYVHAPLTQEKNDLSDVSSIEARLKQDNNDLNTERRDEHDVRERKGA</sequence>
<keyword evidence="3" id="KW-1185">Reference proteome</keyword>
<dbReference type="Proteomes" id="UP000092154">
    <property type="component" value="Unassembled WGS sequence"/>
</dbReference>
<evidence type="ECO:0000256" key="1">
    <source>
        <dbReference type="SAM" id="MobiDB-lite"/>
    </source>
</evidence>
<dbReference type="OrthoDB" id="406864at2759"/>
<feature type="region of interest" description="Disordered" evidence="1">
    <location>
        <begin position="220"/>
        <end position="240"/>
    </location>
</feature>
<evidence type="ECO:0000313" key="2">
    <source>
        <dbReference type="EMBL" id="OAX34511.1"/>
    </source>
</evidence>
<protein>
    <submittedName>
        <fullName evidence="2">Uncharacterized protein</fullName>
    </submittedName>
</protein>